<dbReference type="PRINTS" id="PR01410">
    <property type="entry name" value="CCBIOGENESIS"/>
</dbReference>
<feature type="transmembrane region" description="Helical" evidence="11">
    <location>
        <begin position="6"/>
        <end position="30"/>
    </location>
</feature>
<dbReference type="NCBIfam" id="NF007691">
    <property type="entry name" value="PRK10369.1"/>
    <property type="match status" value="1"/>
</dbReference>
<dbReference type="GO" id="GO:0005886">
    <property type="term" value="C:plasma membrane"/>
    <property type="evidence" value="ECO:0007669"/>
    <property type="project" value="UniProtKB-SubCell"/>
</dbReference>
<evidence type="ECO:0000256" key="6">
    <source>
        <dbReference type="ARBA" id="ARBA00022748"/>
    </source>
</evidence>
<feature type="transmembrane region" description="Helical" evidence="11">
    <location>
        <begin position="314"/>
        <end position="332"/>
    </location>
</feature>
<keyword evidence="8 11" id="KW-0472">Membrane</keyword>
<comment type="function">
    <text evidence="9">Required for the biogenesis of c-type cytochromes. Possible subunit of a heme lyase.</text>
</comment>
<dbReference type="InterPro" id="IPR002541">
    <property type="entry name" value="Cyt_c_assembly"/>
</dbReference>
<dbReference type="PANTHER" id="PTHR43653:SF1">
    <property type="entry name" value="CYTOCHROME C-TYPE BIOGENESIS PROTEIN CCMF"/>
    <property type="match status" value="1"/>
</dbReference>
<keyword evidence="3" id="KW-1003">Cell membrane</keyword>
<feature type="transmembrane region" description="Helical" evidence="11">
    <location>
        <begin position="426"/>
        <end position="444"/>
    </location>
</feature>
<reference evidence="14 15" key="1">
    <citation type="submission" date="2017-07" db="EMBL/GenBank/DDBJ databases">
        <title>Tamlnaduibacter salinus (Mi-7) genome sequencing.</title>
        <authorList>
            <person name="Verma A."/>
            <person name="Krishnamurthi S."/>
        </authorList>
    </citation>
    <scope>NUCLEOTIDE SEQUENCE [LARGE SCALE GENOMIC DNA]</scope>
    <source>
        <strain evidence="14 15">Mi-7</strain>
    </source>
</reference>
<feature type="transmembrane region" description="Helical" evidence="11">
    <location>
        <begin position="178"/>
        <end position="198"/>
    </location>
</feature>
<evidence type="ECO:0000313" key="14">
    <source>
        <dbReference type="EMBL" id="PAV26443.1"/>
    </source>
</evidence>
<feature type="transmembrane region" description="Helical" evidence="11">
    <location>
        <begin position="250"/>
        <end position="266"/>
    </location>
</feature>
<evidence type="ECO:0000256" key="5">
    <source>
        <dbReference type="ARBA" id="ARBA00022692"/>
    </source>
</evidence>
<dbReference type="PRINTS" id="PR01411">
    <property type="entry name" value="CCMFBIOGNSIS"/>
</dbReference>
<evidence type="ECO:0000256" key="4">
    <source>
        <dbReference type="ARBA" id="ARBA00022519"/>
    </source>
</evidence>
<dbReference type="GO" id="GO:0020037">
    <property type="term" value="F:heme binding"/>
    <property type="evidence" value="ECO:0007669"/>
    <property type="project" value="InterPro"/>
</dbReference>
<evidence type="ECO:0000256" key="8">
    <source>
        <dbReference type="ARBA" id="ARBA00023136"/>
    </source>
</evidence>
<dbReference type="Pfam" id="PF16327">
    <property type="entry name" value="CcmF_C"/>
    <property type="match status" value="1"/>
</dbReference>
<keyword evidence="4" id="KW-0997">Cell inner membrane</keyword>
<feature type="transmembrane region" description="Helical" evidence="11">
    <location>
        <begin position="450"/>
        <end position="470"/>
    </location>
</feature>
<keyword evidence="5 11" id="KW-0812">Transmembrane</keyword>
<evidence type="ECO:0000256" key="10">
    <source>
        <dbReference type="SAM" id="MobiDB-lite"/>
    </source>
</evidence>
<evidence type="ECO:0000256" key="1">
    <source>
        <dbReference type="ARBA" id="ARBA00004429"/>
    </source>
</evidence>
<dbReference type="InterPro" id="IPR032523">
    <property type="entry name" value="CcmF_C"/>
</dbReference>
<dbReference type="NCBIfam" id="TIGR00353">
    <property type="entry name" value="nrfE"/>
    <property type="match status" value="1"/>
</dbReference>
<feature type="transmembrane region" description="Helical" evidence="11">
    <location>
        <begin position="353"/>
        <end position="375"/>
    </location>
</feature>
<feature type="transmembrane region" description="Helical" evidence="11">
    <location>
        <begin position="96"/>
        <end position="114"/>
    </location>
</feature>
<feature type="domain" description="Cytochrome c-type biogenesis protein CcmF C-terminal" evidence="13">
    <location>
        <begin position="316"/>
        <end position="638"/>
    </location>
</feature>
<feature type="transmembrane region" description="Helical" evidence="11">
    <location>
        <begin position="42"/>
        <end position="62"/>
    </location>
</feature>
<organism evidence="14 15">
    <name type="scientific">Tamilnaduibacter salinus</name>
    <dbReference type="NCBI Taxonomy" id="1484056"/>
    <lineage>
        <taxon>Bacteria</taxon>
        <taxon>Pseudomonadati</taxon>
        <taxon>Pseudomonadota</taxon>
        <taxon>Gammaproteobacteria</taxon>
        <taxon>Pseudomonadales</taxon>
        <taxon>Marinobacteraceae</taxon>
        <taxon>Tamilnaduibacter</taxon>
    </lineage>
</organism>
<dbReference type="InterPro" id="IPR003567">
    <property type="entry name" value="Cyt_c_biogenesis"/>
</dbReference>
<feature type="transmembrane region" description="Helical" evidence="11">
    <location>
        <begin position="490"/>
        <end position="513"/>
    </location>
</feature>
<comment type="similarity">
    <text evidence="2">Belongs to the CcmF/CycK/Ccl1/NrfE/CcsA family.</text>
</comment>
<keyword evidence="14" id="KW-0456">Lyase</keyword>
<dbReference type="GO" id="GO:0017004">
    <property type="term" value="P:cytochrome complex assembly"/>
    <property type="evidence" value="ECO:0007669"/>
    <property type="project" value="UniProtKB-KW"/>
</dbReference>
<evidence type="ECO:0000256" key="3">
    <source>
        <dbReference type="ARBA" id="ARBA00022475"/>
    </source>
</evidence>
<sequence length="668" mass="73243">MVPEFGHFALILALALAVLLSSVPLAGALTGRSALQGFARPLATGQFVFIAIAFMALTRAFLLDDFSVAYVANNSNSLLPWYYKFSAVWGGHEGSLLLWILVLSGWTLAVAIFSRRLPADLLAQVLSVMGMVSVGFLLFILLTSNPFERLLPNVPADGTDLNPLLQDVGLIIHPPMLYMGYVGFSVAFAFAIAALMRGRLDSAWARWTRPWTTVAWCFLSLGIALGSWWAYYELGWGGWWFWDPVENASFLPWLAGTALMHSLAVTEKRGVFKSWTVLLAILTFSLSLLGTFLVRSGVLTSVHAFASDPTRGQFILALLGITIVASLTLYGFRAPAVHTRVRYGALSREVFLLMNNVLLMAAMLVVLVGTLYPLVLDYLGGGTLSVGEPYFNLTFSPLAVAVALMLGAGVFSRWKRTDGGWLGRQLLWPAAVSLLIAVIVPLWLGGFEPWAFVGCFAASWVLVATVRDIWGKSASRHGRMHGLRRLTRSYYGMVFGHLGMAVVMAGATVVSNYGVERDVRMTPGDQVRIGDLTFRFESIGDREGPNYTAQQGVFEVREEGRLVTTLYPEKRIYNVQRSVMTEAGIDAGLFRDLFVALGEPVNGASAWAVRIQHKPLVRWLWLGAIFMALGGGLAISDKRYRLRRRERKETDRQNASGVGEPAAEGGPG</sequence>
<gene>
    <name evidence="14" type="ORF">CF392_05780</name>
</gene>
<feature type="region of interest" description="Disordered" evidence="10">
    <location>
        <begin position="646"/>
        <end position="668"/>
    </location>
</feature>
<evidence type="ECO:0000256" key="11">
    <source>
        <dbReference type="SAM" id="Phobius"/>
    </source>
</evidence>
<feature type="transmembrane region" description="Helical" evidence="11">
    <location>
        <begin position="275"/>
        <end position="294"/>
    </location>
</feature>
<evidence type="ECO:0000313" key="15">
    <source>
        <dbReference type="Proteomes" id="UP000218332"/>
    </source>
</evidence>
<evidence type="ECO:0000259" key="13">
    <source>
        <dbReference type="Pfam" id="PF16327"/>
    </source>
</evidence>
<keyword evidence="15" id="KW-1185">Reference proteome</keyword>
<evidence type="ECO:0000256" key="7">
    <source>
        <dbReference type="ARBA" id="ARBA00022989"/>
    </source>
</evidence>
<keyword evidence="6" id="KW-0201">Cytochrome c-type biogenesis</keyword>
<dbReference type="InterPro" id="IPR003568">
    <property type="entry name" value="Cyt_c_biogenesis_CcmF"/>
</dbReference>
<feature type="domain" description="Cytochrome c assembly protein" evidence="12">
    <location>
        <begin position="89"/>
        <end position="296"/>
    </location>
</feature>
<dbReference type="Pfam" id="PF01578">
    <property type="entry name" value="Cytochrom_C_asm"/>
    <property type="match status" value="1"/>
</dbReference>
<accession>A0A2A2I5Y2</accession>
<dbReference type="RefSeq" id="WP_095610523.1">
    <property type="nucleotide sequence ID" value="NZ_NMPM01000023.1"/>
</dbReference>
<comment type="subcellular location">
    <subcellularLocation>
        <location evidence="1">Cell inner membrane</location>
        <topology evidence="1">Multi-pass membrane protein</topology>
    </subcellularLocation>
</comment>
<dbReference type="GO" id="GO:0015232">
    <property type="term" value="F:heme transmembrane transporter activity"/>
    <property type="evidence" value="ECO:0007669"/>
    <property type="project" value="InterPro"/>
</dbReference>
<evidence type="ECO:0000256" key="2">
    <source>
        <dbReference type="ARBA" id="ARBA00009186"/>
    </source>
</evidence>
<dbReference type="Proteomes" id="UP000218332">
    <property type="component" value="Unassembled WGS sequence"/>
</dbReference>
<protein>
    <submittedName>
        <fullName evidence="14">Heme lyase NrfEFG subunit NrfE</fullName>
    </submittedName>
</protein>
<evidence type="ECO:0000259" key="12">
    <source>
        <dbReference type="Pfam" id="PF01578"/>
    </source>
</evidence>
<evidence type="ECO:0000256" key="9">
    <source>
        <dbReference type="ARBA" id="ARBA00037230"/>
    </source>
</evidence>
<keyword evidence="7 11" id="KW-1133">Transmembrane helix</keyword>
<dbReference type="AlphaFoldDB" id="A0A2A2I5Y2"/>
<feature type="transmembrane region" description="Helical" evidence="11">
    <location>
        <begin position="121"/>
        <end position="142"/>
    </location>
</feature>
<feature type="transmembrane region" description="Helical" evidence="11">
    <location>
        <begin position="616"/>
        <end position="635"/>
    </location>
</feature>
<name>A0A2A2I5Y2_9GAMM</name>
<proteinExistence type="inferred from homology"/>
<dbReference type="PANTHER" id="PTHR43653">
    <property type="entry name" value="CYTOCHROME C ASSEMBLY PROTEIN-RELATED"/>
    <property type="match status" value="1"/>
</dbReference>
<feature type="transmembrane region" description="Helical" evidence="11">
    <location>
        <begin position="210"/>
        <end position="230"/>
    </location>
</feature>
<feature type="compositionally biased region" description="Low complexity" evidence="10">
    <location>
        <begin position="659"/>
        <end position="668"/>
    </location>
</feature>
<dbReference type="EMBL" id="NMPM01000023">
    <property type="protein sequence ID" value="PAV26443.1"/>
    <property type="molecule type" value="Genomic_DNA"/>
</dbReference>
<feature type="transmembrane region" description="Helical" evidence="11">
    <location>
        <begin position="395"/>
        <end position="414"/>
    </location>
</feature>
<dbReference type="GO" id="GO:0016829">
    <property type="term" value="F:lyase activity"/>
    <property type="evidence" value="ECO:0007669"/>
    <property type="project" value="UniProtKB-KW"/>
</dbReference>
<comment type="caution">
    <text evidence="14">The sequence shown here is derived from an EMBL/GenBank/DDBJ whole genome shotgun (WGS) entry which is preliminary data.</text>
</comment>